<accession>A0ABR4CSA0</accession>
<sequence>MLTSFLLLSLSTLSLALPTTSISSIDTCTTPSSFTISRFSKFTPSSSNPNPARVSFRYSDDSGLVSSSCLLMGSTSTGAYDPPVVCENPDVRFSFEGNQLTVWENLPACNTTEKAQVKGSIYVGTYCYPSPAGVPLGEGTSCQTPSVSLGGSLTAVGILGRKWNGMEW</sequence>
<protein>
    <submittedName>
        <fullName evidence="2">Uncharacterized protein</fullName>
    </submittedName>
</protein>
<name>A0ABR4CSA0_9HELO</name>
<evidence type="ECO:0000256" key="1">
    <source>
        <dbReference type="SAM" id="SignalP"/>
    </source>
</evidence>
<keyword evidence="3" id="KW-1185">Reference proteome</keyword>
<evidence type="ECO:0000313" key="2">
    <source>
        <dbReference type="EMBL" id="KAL2072840.1"/>
    </source>
</evidence>
<organism evidence="2 3">
    <name type="scientific">Oculimacula yallundae</name>
    <dbReference type="NCBI Taxonomy" id="86028"/>
    <lineage>
        <taxon>Eukaryota</taxon>
        <taxon>Fungi</taxon>
        <taxon>Dikarya</taxon>
        <taxon>Ascomycota</taxon>
        <taxon>Pezizomycotina</taxon>
        <taxon>Leotiomycetes</taxon>
        <taxon>Helotiales</taxon>
        <taxon>Ploettnerulaceae</taxon>
        <taxon>Oculimacula</taxon>
    </lineage>
</organism>
<dbReference type="Proteomes" id="UP001595075">
    <property type="component" value="Unassembled WGS sequence"/>
</dbReference>
<keyword evidence="1" id="KW-0732">Signal</keyword>
<gene>
    <name evidence="2" type="ORF">VTL71DRAFT_12183</name>
</gene>
<feature type="chain" id="PRO_5046499607" evidence="1">
    <location>
        <begin position="17"/>
        <end position="168"/>
    </location>
</feature>
<proteinExistence type="predicted"/>
<feature type="signal peptide" evidence="1">
    <location>
        <begin position="1"/>
        <end position="16"/>
    </location>
</feature>
<reference evidence="2 3" key="1">
    <citation type="journal article" date="2024" name="Commun. Biol.">
        <title>Comparative genomic analysis of thermophilic fungi reveals convergent evolutionary adaptations and gene losses.</title>
        <authorList>
            <person name="Steindorff A.S."/>
            <person name="Aguilar-Pontes M.V."/>
            <person name="Robinson A.J."/>
            <person name="Andreopoulos B."/>
            <person name="LaButti K."/>
            <person name="Kuo A."/>
            <person name="Mondo S."/>
            <person name="Riley R."/>
            <person name="Otillar R."/>
            <person name="Haridas S."/>
            <person name="Lipzen A."/>
            <person name="Grimwood J."/>
            <person name="Schmutz J."/>
            <person name="Clum A."/>
            <person name="Reid I.D."/>
            <person name="Moisan M.C."/>
            <person name="Butler G."/>
            <person name="Nguyen T.T.M."/>
            <person name="Dewar K."/>
            <person name="Conant G."/>
            <person name="Drula E."/>
            <person name="Henrissat B."/>
            <person name="Hansel C."/>
            <person name="Singer S."/>
            <person name="Hutchinson M.I."/>
            <person name="de Vries R.P."/>
            <person name="Natvig D.O."/>
            <person name="Powell A.J."/>
            <person name="Tsang A."/>
            <person name="Grigoriev I.V."/>
        </authorList>
    </citation>
    <scope>NUCLEOTIDE SEQUENCE [LARGE SCALE GENOMIC DNA]</scope>
    <source>
        <strain evidence="2 3">CBS 494.80</strain>
    </source>
</reference>
<comment type="caution">
    <text evidence="2">The sequence shown here is derived from an EMBL/GenBank/DDBJ whole genome shotgun (WGS) entry which is preliminary data.</text>
</comment>
<evidence type="ECO:0000313" key="3">
    <source>
        <dbReference type="Proteomes" id="UP001595075"/>
    </source>
</evidence>
<dbReference type="EMBL" id="JAZHXI010000004">
    <property type="protein sequence ID" value="KAL2072840.1"/>
    <property type="molecule type" value="Genomic_DNA"/>
</dbReference>